<dbReference type="Proteomes" id="UP001268651">
    <property type="component" value="Unassembled WGS sequence"/>
</dbReference>
<keyword evidence="2 4" id="KW-0808">Transferase</keyword>
<dbReference type="EC" id="2.1.1.297" evidence="4"/>
<dbReference type="PROSITE" id="PS00092">
    <property type="entry name" value="N6_MTASE"/>
    <property type="match status" value="1"/>
</dbReference>
<organism evidence="7 8">
    <name type="scientific">Gilvirhabdus luticola</name>
    <dbReference type="NCBI Taxonomy" id="3079858"/>
    <lineage>
        <taxon>Bacteria</taxon>
        <taxon>Pseudomonadati</taxon>
        <taxon>Bacteroidota</taxon>
        <taxon>Flavobacteriia</taxon>
        <taxon>Flavobacteriales</taxon>
        <taxon>Flavobacteriaceae</taxon>
        <taxon>Gilvirhabdus</taxon>
    </lineage>
</organism>
<evidence type="ECO:0000259" key="6">
    <source>
        <dbReference type="Pfam" id="PF17827"/>
    </source>
</evidence>
<dbReference type="RefSeq" id="WP_316663544.1">
    <property type="nucleotide sequence ID" value="NZ_JAWHTF010000010.1"/>
</dbReference>
<dbReference type="SUPFAM" id="SSF53335">
    <property type="entry name" value="S-adenosyl-L-methionine-dependent methyltransferases"/>
    <property type="match status" value="1"/>
</dbReference>
<feature type="binding site" evidence="4">
    <location>
        <position position="194"/>
    </location>
    <ligand>
        <name>S-adenosyl-L-methionine</name>
        <dbReference type="ChEBI" id="CHEBI:59789"/>
    </ligand>
</feature>
<evidence type="ECO:0000256" key="3">
    <source>
        <dbReference type="ARBA" id="ARBA00022691"/>
    </source>
</evidence>
<dbReference type="EMBL" id="JAWHTF010000010">
    <property type="protein sequence ID" value="MDU8887317.1"/>
    <property type="molecule type" value="Genomic_DNA"/>
</dbReference>
<dbReference type="InterPro" id="IPR040758">
    <property type="entry name" value="PrmC_N"/>
</dbReference>
<feature type="binding site" evidence="4">
    <location>
        <begin position="124"/>
        <end position="128"/>
    </location>
    <ligand>
        <name>S-adenosyl-L-methionine</name>
        <dbReference type="ChEBI" id="CHEBI:59789"/>
    </ligand>
</feature>
<dbReference type="HAMAP" id="MF_02126">
    <property type="entry name" value="RF_methyltr_PrmC"/>
    <property type="match status" value="1"/>
</dbReference>
<keyword evidence="1 4" id="KW-0489">Methyltransferase</keyword>
<dbReference type="GO" id="GO:0032259">
    <property type="term" value="P:methylation"/>
    <property type="evidence" value="ECO:0007669"/>
    <property type="project" value="UniProtKB-KW"/>
</dbReference>
<comment type="caution">
    <text evidence="7">The sequence shown here is derived from an EMBL/GenBank/DDBJ whole genome shotgun (WGS) entry which is preliminary data.</text>
</comment>
<feature type="domain" description="Methyltransferase" evidence="5">
    <location>
        <begin position="116"/>
        <end position="196"/>
    </location>
</feature>
<dbReference type="PANTHER" id="PTHR18895">
    <property type="entry name" value="HEMK METHYLTRANSFERASE"/>
    <property type="match status" value="1"/>
</dbReference>
<dbReference type="CDD" id="cd02440">
    <property type="entry name" value="AdoMet_MTases"/>
    <property type="match status" value="1"/>
</dbReference>
<accession>A0ABU3UA82</accession>
<sequence>MILKDFQQKFHNHLDTIYGEKEVDSFFYLLTNYYLSLNRLSLVLEPKYKLDKKTHHKFNEALTRLKQQEPIQYIIGEAEFFGLKFKVNEHTLIPRPETEELVEWTISSVASSAVEKSLKILDIGTGTGCIVISLAKNLPNAKVYALDVSKEALKIAKKNAELNNTNIEFIEADILSICDSVLNVESKFDIIVSNPPYVRFSEKQHMKPNVLGYEPELALYVYDDNPLQFYRAITEFAVNNLNNKGKLFFEINQYLGNQIKQLLSDYEFSDIELKKDIFGKDRMVKCVFNK</sequence>
<dbReference type="Gene3D" id="3.40.50.150">
    <property type="entry name" value="Vaccinia Virus protein VP39"/>
    <property type="match status" value="1"/>
</dbReference>
<name>A0ABU3UA82_9FLAO</name>
<dbReference type="InterPro" id="IPR025714">
    <property type="entry name" value="Methyltranfer_dom"/>
</dbReference>
<dbReference type="NCBIfam" id="TIGR00536">
    <property type="entry name" value="hemK_fam"/>
    <property type="match status" value="1"/>
</dbReference>
<evidence type="ECO:0000313" key="7">
    <source>
        <dbReference type="EMBL" id="MDU8887317.1"/>
    </source>
</evidence>
<dbReference type="Pfam" id="PF13847">
    <property type="entry name" value="Methyltransf_31"/>
    <property type="match status" value="1"/>
</dbReference>
<dbReference type="InterPro" id="IPR019874">
    <property type="entry name" value="RF_methyltr_PrmC"/>
</dbReference>
<comment type="function">
    <text evidence="4">Methylates the class 1 translation termination release factors RF1/PrfA and RF2/PrfB on the glutamine residue of the universally conserved GGQ motif.</text>
</comment>
<dbReference type="GO" id="GO:0102559">
    <property type="term" value="F:peptide chain release factor N(5)-glutamine methyltransferase activity"/>
    <property type="evidence" value="ECO:0007669"/>
    <property type="project" value="UniProtKB-EC"/>
</dbReference>
<evidence type="ECO:0000259" key="5">
    <source>
        <dbReference type="Pfam" id="PF13847"/>
    </source>
</evidence>
<evidence type="ECO:0000256" key="4">
    <source>
        <dbReference type="HAMAP-Rule" id="MF_02126"/>
    </source>
</evidence>
<feature type="domain" description="Release factor glutamine methyltransferase N-terminal" evidence="6">
    <location>
        <begin position="28"/>
        <end position="76"/>
    </location>
</feature>
<evidence type="ECO:0000256" key="1">
    <source>
        <dbReference type="ARBA" id="ARBA00022603"/>
    </source>
</evidence>
<comment type="catalytic activity">
    <reaction evidence="4">
        <text>L-glutaminyl-[peptide chain release factor] + S-adenosyl-L-methionine = N(5)-methyl-L-glutaminyl-[peptide chain release factor] + S-adenosyl-L-homocysteine + H(+)</text>
        <dbReference type="Rhea" id="RHEA:42896"/>
        <dbReference type="Rhea" id="RHEA-COMP:10271"/>
        <dbReference type="Rhea" id="RHEA-COMP:10272"/>
        <dbReference type="ChEBI" id="CHEBI:15378"/>
        <dbReference type="ChEBI" id="CHEBI:30011"/>
        <dbReference type="ChEBI" id="CHEBI:57856"/>
        <dbReference type="ChEBI" id="CHEBI:59789"/>
        <dbReference type="ChEBI" id="CHEBI:61891"/>
        <dbReference type="EC" id="2.1.1.297"/>
    </reaction>
</comment>
<comment type="similarity">
    <text evidence="4">Belongs to the protein N5-glutamine methyltransferase family. PrmC subfamily.</text>
</comment>
<protein>
    <recommendedName>
        <fullName evidence="4">Release factor glutamine methyltransferase</fullName>
        <shortName evidence="4">RF MTase</shortName>
        <ecNumber evidence="4">2.1.1.297</ecNumber>
    </recommendedName>
    <alternativeName>
        <fullName evidence="4">N5-glutamine methyltransferase PrmC</fullName>
    </alternativeName>
    <alternativeName>
        <fullName evidence="4">Protein-(glutamine-N5) MTase PrmC</fullName>
    </alternativeName>
    <alternativeName>
        <fullName evidence="4">Protein-glutamine N-methyltransferase PrmC</fullName>
    </alternativeName>
</protein>
<comment type="caution">
    <text evidence="4">Lacks conserved residue(s) required for the propagation of feature annotation.</text>
</comment>
<dbReference type="InterPro" id="IPR002052">
    <property type="entry name" value="DNA_methylase_N6_adenine_CS"/>
</dbReference>
<feature type="binding site" evidence="4">
    <location>
        <begin position="194"/>
        <end position="197"/>
    </location>
    <ligand>
        <name>substrate</name>
    </ligand>
</feature>
<dbReference type="PANTHER" id="PTHR18895:SF74">
    <property type="entry name" value="MTRF1L RELEASE FACTOR GLUTAMINE METHYLTRANSFERASE"/>
    <property type="match status" value="1"/>
</dbReference>
<dbReference type="Gene3D" id="1.10.8.10">
    <property type="entry name" value="DNA helicase RuvA subunit, C-terminal domain"/>
    <property type="match status" value="1"/>
</dbReference>
<dbReference type="InterPro" id="IPR004556">
    <property type="entry name" value="HemK-like"/>
</dbReference>
<reference evidence="7 8" key="1">
    <citation type="submission" date="2023-10" db="EMBL/GenBank/DDBJ databases">
        <title>Marimonas sp. nov. isolated from tidal mud flat.</title>
        <authorList>
            <person name="Jaincy N.J."/>
            <person name="Srinivasan S."/>
            <person name="Lee S.-S."/>
        </authorList>
    </citation>
    <scope>NUCLEOTIDE SEQUENCE [LARGE SCALE GENOMIC DNA]</scope>
    <source>
        <strain evidence="7 8">MJ-SS3</strain>
    </source>
</reference>
<evidence type="ECO:0000256" key="2">
    <source>
        <dbReference type="ARBA" id="ARBA00022679"/>
    </source>
</evidence>
<evidence type="ECO:0000313" key="8">
    <source>
        <dbReference type="Proteomes" id="UP001268651"/>
    </source>
</evidence>
<dbReference type="InterPro" id="IPR029063">
    <property type="entry name" value="SAM-dependent_MTases_sf"/>
</dbReference>
<keyword evidence="3 4" id="KW-0949">S-adenosyl-L-methionine</keyword>
<gene>
    <name evidence="4 7" type="primary">prmC</name>
    <name evidence="7" type="ORF">RXV94_14190</name>
</gene>
<dbReference type="NCBIfam" id="TIGR03534">
    <property type="entry name" value="RF_mod_PrmC"/>
    <property type="match status" value="1"/>
</dbReference>
<keyword evidence="8" id="KW-1185">Reference proteome</keyword>
<proteinExistence type="inferred from homology"/>
<feature type="binding site" evidence="4">
    <location>
        <position position="147"/>
    </location>
    <ligand>
        <name>S-adenosyl-L-methionine</name>
        <dbReference type="ChEBI" id="CHEBI:59789"/>
    </ligand>
</feature>
<dbReference type="InterPro" id="IPR050320">
    <property type="entry name" value="N5-glutamine_MTase"/>
</dbReference>
<dbReference type="Pfam" id="PF17827">
    <property type="entry name" value="PrmC_N"/>
    <property type="match status" value="1"/>
</dbReference>